<evidence type="ECO:0000313" key="2">
    <source>
        <dbReference type="EMBL" id="KAF9792418.1"/>
    </source>
</evidence>
<dbReference type="SUPFAM" id="SSF53474">
    <property type="entry name" value="alpha/beta-Hydrolases"/>
    <property type="match status" value="1"/>
</dbReference>
<dbReference type="PANTHER" id="PTHR43433">
    <property type="entry name" value="HYDROLASE, ALPHA/BETA FOLD FAMILY PROTEIN"/>
    <property type="match status" value="1"/>
</dbReference>
<accession>A0A9P6HPN6</accession>
<reference evidence="2" key="2">
    <citation type="submission" date="2020-11" db="EMBL/GenBank/DDBJ databases">
        <authorList>
            <consortium name="DOE Joint Genome Institute"/>
            <person name="Kuo A."/>
            <person name="Miyauchi S."/>
            <person name="Kiss E."/>
            <person name="Drula E."/>
            <person name="Kohler A."/>
            <person name="Sanchez-Garcia M."/>
            <person name="Andreopoulos B."/>
            <person name="Barry K.W."/>
            <person name="Bonito G."/>
            <person name="Buee M."/>
            <person name="Carver A."/>
            <person name="Chen C."/>
            <person name="Cichocki N."/>
            <person name="Clum A."/>
            <person name="Culley D."/>
            <person name="Crous P.W."/>
            <person name="Fauchery L."/>
            <person name="Girlanda M."/>
            <person name="Hayes R."/>
            <person name="Keri Z."/>
            <person name="Labutti K."/>
            <person name="Lipzen A."/>
            <person name="Lombard V."/>
            <person name="Magnuson J."/>
            <person name="Maillard F."/>
            <person name="Morin E."/>
            <person name="Murat C."/>
            <person name="Nolan M."/>
            <person name="Ohm R."/>
            <person name="Pangilinan J."/>
            <person name="Pereira M."/>
            <person name="Perotto S."/>
            <person name="Peter M."/>
            <person name="Riley R."/>
            <person name="Sitrit Y."/>
            <person name="Stielow B."/>
            <person name="Szollosi G."/>
            <person name="Zifcakova L."/>
            <person name="Stursova M."/>
            <person name="Spatafora J.W."/>
            <person name="Tedersoo L."/>
            <person name="Vaario L.-M."/>
            <person name="Yamada A."/>
            <person name="Yan M."/>
            <person name="Wang P."/>
            <person name="Xu J."/>
            <person name="Bruns T."/>
            <person name="Baldrian P."/>
            <person name="Vilgalys R."/>
            <person name="Henrissat B."/>
            <person name="Grigoriev I.V."/>
            <person name="Hibbett D."/>
            <person name="Nagy L.G."/>
            <person name="Martin F.M."/>
        </authorList>
    </citation>
    <scope>NUCLEOTIDE SEQUENCE</scope>
    <source>
        <strain evidence="2">UH-Tt-Lm1</strain>
    </source>
</reference>
<comment type="caution">
    <text evidence="2">The sequence shown here is derived from an EMBL/GenBank/DDBJ whole genome shotgun (WGS) entry which is preliminary data.</text>
</comment>
<dbReference type="Pfam" id="PF00561">
    <property type="entry name" value="Abhydrolase_1"/>
    <property type="match status" value="1"/>
</dbReference>
<dbReference type="PANTHER" id="PTHR43433:SF5">
    <property type="entry name" value="AB HYDROLASE-1 DOMAIN-CONTAINING PROTEIN"/>
    <property type="match status" value="1"/>
</dbReference>
<dbReference type="Gene3D" id="3.40.50.1820">
    <property type="entry name" value="alpha/beta hydrolase"/>
    <property type="match status" value="1"/>
</dbReference>
<protein>
    <submittedName>
        <fullName evidence="2">Alpha/beta-hydrolase</fullName>
    </submittedName>
</protein>
<dbReference type="OrthoDB" id="19657at2759"/>
<feature type="domain" description="AB hydrolase-1" evidence="1">
    <location>
        <begin position="54"/>
        <end position="304"/>
    </location>
</feature>
<evidence type="ECO:0000313" key="3">
    <source>
        <dbReference type="Proteomes" id="UP000736335"/>
    </source>
</evidence>
<proteinExistence type="predicted"/>
<gene>
    <name evidence="2" type="ORF">BJ322DRAFT_1029147</name>
</gene>
<dbReference type="InterPro" id="IPR029058">
    <property type="entry name" value="AB_hydrolase_fold"/>
</dbReference>
<evidence type="ECO:0000259" key="1">
    <source>
        <dbReference type="Pfam" id="PF00561"/>
    </source>
</evidence>
<dbReference type="EMBL" id="WIUZ02000001">
    <property type="protein sequence ID" value="KAF9792418.1"/>
    <property type="molecule type" value="Genomic_DNA"/>
</dbReference>
<dbReference type="Proteomes" id="UP000736335">
    <property type="component" value="Unassembled WGS sequence"/>
</dbReference>
<dbReference type="InterPro" id="IPR050471">
    <property type="entry name" value="AB_hydrolase"/>
</dbReference>
<sequence length="328" mass="36249">MTSSPSEIDLPTIFDPASLVKKGLCPVTEIRYDGDALESHSLYYEQHGTGPEKIVFIMGLNSTSFSWTNQVEYFGNNPKYSILVFDNRGVGNSGTPFGPYTTSEMARDVVVLLDYIGWKEGRGVHVVGISLGGMIAQELSTLIPHRIASLSLVVTTAGGRIWNNFPPLKGTLTLARQLMVKDPAVRASNSLGVLFPTAWLEAVAKGDPRGRTNRQIETENFLKRFYAARPQSFIGVISQMAAGLTHRVTGDRLKEISKLIPKVLIATGDEDHLVDPQRSRFIKANMPEAELVEFPGTGHAIQLQWPREFNELIARAILEGRSRLTERV</sequence>
<organism evidence="2 3">
    <name type="scientific">Thelephora terrestris</name>
    <dbReference type="NCBI Taxonomy" id="56493"/>
    <lineage>
        <taxon>Eukaryota</taxon>
        <taxon>Fungi</taxon>
        <taxon>Dikarya</taxon>
        <taxon>Basidiomycota</taxon>
        <taxon>Agaricomycotina</taxon>
        <taxon>Agaricomycetes</taxon>
        <taxon>Thelephorales</taxon>
        <taxon>Thelephoraceae</taxon>
        <taxon>Thelephora</taxon>
    </lineage>
</organism>
<reference evidence="2" key="1">
    <citation type="journal article" date="2020" name="Nat. Commun.">
        <title>Large-scale genome sequencing of mycorrhizal fungi provides insights into the early evolution of symbiotic traits.</title>
        <authorList>
            <person name="Miyauchi S."/>
            <person name="Kiss E."/>
            <person name="Kuo A."/>
            <person name="Drula E."/>
            <person name="Kohler A."/>
            <person name="Sanchez-Garcia M."/>
            <person name="Morin E."/>
            <person name="Andreopoulos B."/>
            <person name="Barry K.W."/>
            <person name="Bonito G."/>
            <person name="Buee M."/>
            <person name="Carver A."/>
            <person name="Chen C."/>
            <person name="Cichocki N."/>
            <person name="Clum A."/>
            <person name="Culley D."/>
            <person name="Crous P.W."/>
            <person name="Fauchery L."/>
            <person name="Girlanda M."/>
            <person name="Hayes R.D."/>
            <person name="Keri Z."/>
            <person name="LaButti K."/>
            <person name="Lipzen A."/>
            <person name="Lombard V."/>
            <person name="Magnuson J."/>
            <person name="Maillard F."/>
            <person name="Murat C."/>
            <person name="Nolan M."/>
            <person name="Ohm R.A."/>
            <person name="Pangilinan J."/>
            <person name="Pereira M.F."/>
            <person name="Perotto S."/>
            <person name="Peter M."/>
            <person name="Pfister S."/>
            <person name="Riley R."/>
            <person name="Sitrit Y."/>
            <person name="Stielow J.B."/>
            <person name="Szollosi G."/>
            <person name="Zifcakova L."/>
            <person name="Stursova M."/>
            <person name="Spatafora J.W."/>
            <person name="Tedersoo L."/>
            <person name="Vaario L.M."/>
            <person name="Yamada A."/>
            <person name="Yan M."/>
            <person name="Wang P."/>
            <person name="Xu J."/>
            <person name="Bruns T."/>
            <person name="Baldrian P."/>
            <person name="Vilgalys R."/>
            <person name="Dunand C."/>
            <person name="Henrissat B."/>
            <person name="Grigoriev I.V."/>
            <person name="Hibbett D."/>
            <person name="Nagy L.G."/>
            <person name="Martin F.M."/>
        </authorList>
    </citation>
    <scope>NUCLEOTIDE SEQUENCE</scope>
    <source>
        <strain evidence="2">UH-Tt-Lm1</strain>
    </source>
</reference>
<name>A0A9P6HPN6_9AGAM</name>
<dbReference type="InterPro" id="IPR000073">
    <property type="entry name" value="AB_hydrolase_1"/>
</dbReference>
<dbReference type="AlphaFoldDB" id="A0A9P6HPN6"/>
<keyword evidence="3" id="KW-1185">Reference proteome</keyword>